<feature type="transmembrane region" description="Helical" evidence="1">
    <location>
        <begin position="295"/>
        <end position="316"/>
    </location>
</feature>
<proteinExistence type="predicted"/>
<accession>A0AAJ4B5U9</accession>
<dbReference type="EMBL" id="CP047267">
    <property type="protein sequence ID" value="QHF10782.1"/>
    <property type="molecule type" value="Genomic_DNA"/>
</dbReference>
<protein>
    <submittedName>
        <fullName evidence="2">Uncharacterized protein</fullName>
    </submittedName>
</protein>
<evidence type="ECO:0000313" key="3">
    <source>
        <dbReference type="Proteomes" id="UP000464688"/>
    </source>
</evidence>
<evidence type="ECO:0000256" key="1">
    <source>
        <dbReference type="SAM" id="Phobius"/>
    </source>
</evidence>
<evidence type="ECO:0000313" key="2">
    <source>
        <dbReference type="EMBL" id="QHF10782.1"/>
    </source>
</evidence>
<reference evidence="2 3" key="1">
    <citation type="journal article" date="2014" name="Genome Announc.">
        <title>Draft Genome Sequences of a Phylogenetically Diverse Suite of Pseudomonas syringae Strains from Multiple Source Populations.</title>
        <authorList>
            <person name="Baltrus D.A."/>
            <person name="Yourstone S."/>
            <person name="Lind A."/>
            <person name="Guilbaud C."/>
            <person name="Sands D.C."/>
            <person name="Jones C.D."/>
            <person name="Morris C.E."/>
            <person name="Dangl J.L."/>
        </authorList>
    </citation>
    <scope>NUCLEOTIDE SEQUENCE [LARGE SCALE GENOMIC DNA]</scope>
    <source>
        <strain evidence="2 3">UB303</strain>
    </source>
</reference>
<name>A0AAJ4B5U9_PSESX</name>
<sequence length="359" mass="37884">MPTSCGSQRGTRMNKFLTPPTSAALTCERKQTGLLGSGQQGFAGESAMDFYMQPGRFAGLYATDDYTAAVYLVHQLSSRDEQMSSDESKSAALLLRKLLQKLKYAINVSVEALQALQKAAENIPVIGPLMFSGGNWPGTIATAASGAMAAAQSRKVTDLLDMTPEQKAKLNAWADSRGTPGARSARKTFKGSIKIIAKEGQLFFEIPVTAVAKHYKILDAIGPSVAHVPVKNTKAALSQRAHLHAEGGTGVLKFMGSNPVGIALAVGPQAYLDYSSSSTNLEFYNKSVHSQPTNIVSAGFGVATGYAMAAGATFFAVPAAPLVVVVAVSFGVGLVAQWAMVEFGIDEMIGKALEIEKQK</sequence>
<gene>
    <name evidence="2" type="ORF">N026_26455</name>
</gene>
<dbReference type="AlphaFoldDB" id="A0AAJ4B5U9"/>
<keyword evidence="1" id="KW-1133">Transmembrane helix</keyword>
<keyword evidence="1" id="KW-0472">Membrane</keyword>
<keyword evidence="1" id="KW-0812">Transmembrane</keyword>
<dbReference type="Proteomes" id="UP000464688">
    <property type="component" value="Chromosome"/>
</dbReference>
<feature type="transmembrane region" description="Helical" evidence="1">
    <location>
        <begin position="322"/>
        <end position="341"/>
    </location>
</feature>
<organism evidence="2 3">
    <name type="scientific">Pseudomonas syringae UB303</name>
    <dbReference type="NCBI Taxonomy" id="1357287"/>
    <lineage>
        <taxon>Bacteria</taxon>
        <taxon>Pseudomonadati</taxon>
        <taxon>Pseudomonadota</taxon>
        <taxon>Gammaproteobacteria</taxon>
        <taxon>Pseudomonadales</taxon>
        <taxon>Pseudomonadaceae</taxon>
        <taxon>Pseudomonas</taxon>
        <taxon>Pseudomonas syringae</taxon>
    </lineage>
</organism>